<feature type="domain" description="DUF7779" evidence="2">
    <location>
        <begin position="262"/>
        <end position="350"/>
    </location>
</feature>
<dbReference type="AlphaFoldDB" id="A0A5M3W5Q2"/>
<evidence type="ECO:0000313" key="4">
    <source>
        <dbReference type="Proteomes" id="UP000334990"/>
    </source>
</evidence>
<dbReference type="OrthoDB" id="580767at2"/>
<dbReference type="GO" id="GO:0043531">
    <property type="term" value="F:ADP binding"/>
    <property type="evidence" value="ECO:0007669"/>
    <property type="project" value="InterPro"/>
</dbReference>
<dbReference type="InterPro" id="IPR011990">
    <property type="entry name" value="TPR-like_helical_dom_sf"/>
</dbReference>
<dbReference type="SUPFAM" id="SSF52540">
    <property type="entry name" value="P-loop containing nucleoside triphosphate hydrolases"/>
    <property type="match status" value="1"/>
</dbReference>
<feature type="domain" description="NB-ARC" evidence="1">
    <location>
        <begin position="32"/>
        <end position="187"/>
    </location>
</feature>
<dbReference type="PANTHER" id="PTHR46082:SF6">
    <property type="entry name" value="AAA+ ATPASE DOMAIN-CONTAINING PROTEIN-RELATED"/>
    <property type="match status" value="1"/>
</dbReference>
<dbReference type="Pfam" id="PF00931">
    <property type="entry name" value="NB-ARC"/>
    <property type="match status" value="1"/>
</dbReference>
<protein>
    <submittedName>
        <fullName evidence="3">Uncharacterized protein</fullName>
    </submittedName>
</protein>
<keyword evidence="4" id="KW-1185">Reference proteome</keyword>
<dbReference type="Proteomes" id="UP000334990">
    <property type="component" value="Unassembled WGS sequence"/>
</dbReference>
<dbReference type="PANTHER" id="PTHR46082">
    <property type="entry name" value="ATP/GTP-BINDING PROTEIN-RELATED"/>
    <property type="match status" value="1"/>
</dbReference>
<dbReference type="Gene3D" id="3.40.50.300">
    <property type="entry name" value="P-loop containing nucleotide triphosphate hydrolases"/>
    <property type="match status" value="1"/>
</dbReference>
<dbReference type="EMBL" id="BLAD01000059">
    <property type="protein sequence ID" value="GES02491.1"/>
    <property type="molecule type" value="Genomic_DNA"/>
</dbReference>
<dbReference type="InterPro" id="IPR027417">
    <property type="entry name" value="P-loop_NTPase"/>
</dbReference>
<organism evidence="3 4">
    <name type="scientific">Acrocarpospora corrugata</name>
    <dbReference type="NCBI Taxonomy" id="35763"/>
    <lineage>
        <taxon>Bacteria</taxon>
        <taxon>Bacillati</taxon>
        <taxon>Actinomycetota</taxon>
        <taxon>Actinomycetes</taxon>
        <taxon>Streptosporangiales</taxon>
        <taxon>Streptosporangiaceae</taxon>
        <taxon>Acrocarpospora</taxon>
    </lineage>
</organism>
<dbReference type="InterPro" id="IPR053137">
    <property type="entry name" value="NLR-like"/>
</dbReference>
<accession>A0A5M3W5Q2</accession>
<dbReference type="RefSeq" id="WP_155338715.1">
    <property type="nucleotide sequence ID" value="NZ_BAAABN010000077.1"/>
</dbReference>
<dbReference type="InterPro" id="IPR056681">
    <property type="entry name" value="DUF7779"/>
</dbReference>
<name>A0A5M3W5Q2_9ACTN</name>
<evidence type="ECO:0000259" key="1">
    <source>
        <dbReference type="Pfam" id="PF00931"/>
    </source>
</evidence>
<evidence type="ECO:0000313" key="3">
    <source>
        <dbReference type="EMBL" id="GES02491.1"/>
    </source>
</evidence>
<dbReference type="SUPFAM" id="SSF48452">
    <property type="entry name" value="TPR-like"/>
    <property type="match status" value="4"/>
</dbReference>
<gene>
    <name evidence="3" type="ORF">Acor_45570</name>
</gene>
<reference evidence="3 4" key="1">
    <citation type="submission" date="2019-10" db="EMBL/GenBank/DDBJ databases">
        <title>Whole genome shotgun sequence of Acrocarpospora corrugata NBRC 13972.</title>
        <authorList>
            <person name="Ichikawa N."/>
            <person name="Kimura A."/>
            <person name="Kitahashi Y."/>
            <person name="Komaki H."/>
            <person name="Oguchi A."/>
        </authorList>
    </citation>
    <scope>NUCLEOTIDE SEQUENCE [LARGE SCALE GENOMIC DNA]</scope>
    <source>
        <strain evidence="3 4">NBRC 13972</strain>
    </source>
</reference>
<sequence>MADSDRFETTAPAVWGNVPQRNATFTGRSDLLYRLRSQLVEQKDAVVLHALQGYGGVGKTHLAIEYIYRFSHDYELIWWVPADQTPLLRGSLAALAPRLGITDIPAGRQEDVIDAVREALRRGIPYKRWLVVFDNADQPEELQDMLPTANGHVLVTSRNHRWKTRALVLDVDIFMRDESMEFLRRRVSGITDYDGNRLAEELGDLPLALEQAGALMAETAMTVDTYLEQLKNAAGKILAQGTPLDYPVPVPAAWSISLERINRQEPSAMELLYRIAYFGPEPIPLDLINLGRHVLAESELRNTIKDPYRMSNAVRELGRYALARIDNLRRTLQMHRIIQALIKEGLSENERRVVRHDVHLLLAAADPDRPDDVDSWPEYDDLLPHINPSQIIECAEPDARRLVTNMARYLLVKGDLRASEEWIDRALAEWERESAEDDLHLLIMRRLKANLLLNQGLHQRALELSQPTLEHMQRTFGFDHDETLILTNNHGGILRWLGQFSAALEVDRDALERHERVFGPTHPNTQRVLSNLAIDNTLATKYEDALRLDQRSYEIRRDHFGSDAHWRVAFTTNALARDLRLLGRYMEARERSERLSVIYQDIVRQRILPPNHLDVLNQARELAIARRKAGAFAEAIDLATDVSHRYGESYRADFPATLAAALTLANCQRLVGDLDRSAVLATETTDRYARVLGPLHPFTLGARLNNALALRLLGKGEDAEELLRKTYADFVGALGERHHYTLTCATNLASVLAGFGEHEEACAIGERSSAALREVLGEDHPHTLACSANLALDLDALGEVERARELREDVIKRFGRTLGESYPDVVAVARHERLDFDFEPPAV</sequence>
<evidence type="ECO:0000259" key="2">
    <source>
        <dbReference type="Pfam" id="PF25000"/>
    </source>
</evidence>
<dbReference type="InterPro" id="IPR002182">
    <property type="entry name" value="NB-ARC"/>
</dbReference>
<dbReference type="Pfam" id="PF13424">
    <property type="entry name" value="TPR_12"/>
    <property type="match status" value="2"/>
</dbReference>
<dbReference type="NCBIfam" id="NF040586">
    <property type="entry name" value="FxSxx_TPR"/>
    <property type="match status" value="1"/>
</dbReference>
<comment type="caution">
    <text evidence="3">The sequence shown here is derived from an EMBL/GenBank/DDBJ whole genome shotgun (WGS) entry which is preliminary data.</text>
</comment>
<dbReference type="Pfam" id="PF25000">
    <property type="entry name" value="DUF7779"/>
    <property type="match status" value="1"/>
</dbReference>
<proteinExistence type="predicted"/>
<dbReference type="Gene3D" id="1.25.40.10">
    <property type="entry name" value="Tetratricopeptide repeat domain"/>
    <property type="match status" value="2"/>
</dbReference>
<dbReference type="PRINTS" id="PR00364">
    <property type="entry name" value="DISEASERSIST"/>
</dbReference>